<accession>A0A6H5J5G5</accession>
<keyword evidence="3" id="KW-1185">Reference proteome</keyword>
<gene>
    <name evidence="2" type="ORF">TBRA_LOCUS16524</name>
</gene>
<protein>
    <submittedName>
        <fullName evidence="2">Uncharacterized protein</fullName>
    </submittedName>
</protein>
<evidence type="ECO:0000313" key="3">
    <source>
        <dbReference type="Proteomes" id="UP000479190"/>
    </source>
</evidence>
<name>A0A6H5J5G5_9HYME</name>
<organism evidence="2 3">
    <name type="scientific">Trichogramma brassicae</name>
    <dbReference type="NCBI Taxonomy" id="86971"/>
    <lineage>
        <taxon>Eukaryota</taxon>
        <taxon>Metazoa</taxon>
        <taxon>Ecdysozoa</taxon>
        <taxon>Arthropoda</taxon>
        <taxon>Hexapoda</taxon>
        <taxon>Insecta</taxon>
        <taxon>Pterygota</taxon>
        <taxon>Neoptera</taxon>
        <taxon>Endopterygota</taxon>
        <taxon>Hymenoptera</taxon>
        <taxon>Apocrita</taxon>
        <taxon>Proctotrupomorpha</taxon>
        <taxon>Chalcidoidea</taxon>
        <taxon>Trichogrammatidae</taxon>
        <taxon>Trichogramma</taxon>
    </lineage>
</organism>
<proteinExistence type="predicted"/>
<evidence type="ECO:0000313" key="2">
    <source>
        <dbReference type="EMBL" id="CAB0044957.1"/>
    </source>
</evidence>
<dbReference type="AlphaFoldDB" id="A0A6H5J5G5"/>
<sequence length="122" mass="14641">MDFCQMLEARDEFSLILLSQNHARSFLDFLTRYYSKRKREEDEKERKRIKRHYPSSGERVNNNSEHSNDGELPRVPATIDRRHRLHHLVQEDQEPNVNHYSLEQPSWQTTYVSSVMILLVSK</sequence>
<evidence type="ECO:0000256" key="1">
    <source>
        <dbReference type="SAM" id="MobiDB-lite"/>
    </source>
</evidence>
<feature type="region of interest" description="Disordered" evidence="1">
    <location>
        <begin position="38"/>
        <end position="75"/>
    </location>
</feature>
<dbReference type="EMBL" id="CADCXV010001505">
    <property type="protein sequence ID" value="CAB0044957.1"/>
    <property type="molecule type" value="Genomic_DNA"/>
</dbReference>
<dbReference type="Proteomes" id="UP000479190">
    <property type="component" value="Unassembled WGS sequence"/>
</dbReference>
<reference evidence="2 3" key="1">
    <citation type="submission" date="2020-02" db="EMBL/GenBank/DDBJ databases">
        <authorList>
            <person name="Ferguson B K."/>
        </authorList>
    </citation>
    <scope>NUCLEOTIDE SEQUENCE [LARGE SCALE GENOMIC DNA]</scope>
</reference>